<dbReference type="AlphaFoldDB" id="A0AAD5MZE3"/>
<accession>A0AAD5MZE3</accession>
<proteinExistence type="predicted"/>
<protein>
    <submittedName>
        <fullName evidence="1">Uncharacterized protein</fullName>
    </submittedName>
</protein>
<evidence type="ECO:0000313" key="2">
    <source>
        <dbReference type="Proteomes" id="UP001196413"/>
    </source>
</evidence>
<keyword evidence="2" id="KW-1185">Reference proteome</keyword>
<sequence length="252" mass="29056">MKSRLDSAIQTTEHKDLFRHVCTSDCIAVQADRLFLQFVLSELSEPRAAPLAKSLAMELGSNLLEKAFHDSPILEDLAEAETEQTRLIRLITEVLKRRDISCQKDHTQTKKHWEMRTTSTQNALQEELKTTNISRRCEENVNSTQFTCNTNLMRNILIKQNPRTLVIQHERENIKVLPNTTPIARRGSQAIRTSKIIEKCDCPHLKILSETDHFATEIWYYLNDSMSTSHRPARIVFYQIHISLNVFLTVAA</sequence>
<dbReference type="Proteomes" id="UP001196413">
    <property type="component" value="Unassembled WGS sequence"/>
</dbReference>
<name>A0AAD5MZE3_PARTN</name>
<reference evidence="1" key="1">
    <citation type="submission" date="2021-06" db="EMBL/GenBank/DDBJ databases">
        <title>Parelaphostrongylus tenuis whole genome reference sequence.</title>
        <authorList>
            <person name="Garwood T.J."/>
            <person name="Larsen P.A."/>
            <person name="Fountain-Jones N.M."/>
            <person name="Garbe J.R."/>
            <person name="Macchietto M.G."/>
            <person name="Kania S.A."/>
            <person name="Gerhold R.W."/>
            <person name="Richards J.E."/>
            <person name="Wolf T.M."/>
        </authorList>
    </citation>
    <scope>NUCLEOTIDE SEQUENCE</scope>
    <source>
        <strain evidence="1">MNPRO001-30</strain>
        <tissue evidence="1">Meninges</tissue>
    </source>
</reference>
<evidence type="ECO:0000313" key="1">
    <source>
        <dbReference type="EMBL" id="KAJ1353999.1"/>
    </source>
</evidence>
<organism evidence="1 2">
    <name type="scientific">Parelaphostrongylus tenuis</name>
    <name type="common">Meningeal worm</name>
    <dbReference type="NCBI Taxonomy" id="148309"/>
    <lineage>
        <taxon>Eukaryota</taxon>
        <taxon>Metazoa</taxon>
        <taxon>Ecdysozoa</taxon>
        <taxon>Nematoda</taxon>
        <taxon>Chromadorea</taxon>
        <taxon>Rhabditida</taxon>
        <taxon>Rhabditina</taxon>
        <taxon>Rhabditomorpha</taxon>
        <taxon>Strongyloidea</taxon>
        <taxon>Metastrongylidae</taxon>
        <taxon>Parelaphostrongylus</taxon>
    </lineage>
</organism>
<comment type="caution">
    <text evidence="1">The sequence shown here is derived from an EMBL/GenBank/DDBJ whole genome shotgun (WGS) entry which is preliminary data.</text>
</comment>
<gene>
    <name evidence="1" type="ORF">KIN20_010795</name>
</gene>
<dbReference type="EMBL" id="JAHQIW010001905">
    <property type="protein sequence ID" value="KAJ1353999.1"/>
    <property type="molecule type" value="Genomic_DNA"/>
</dbReference>